<proteinExistence type="predicted"/>
<dbReference type="Gene3D" id="3.40.390.10">
    <property type="entry name" value="Collagenase (Catalytic Domain)"/>
    <property type="match status" value="1"/>
</dbReference>
<dbReference type="PROSITE" id="PS50215">
    <property type="entry name" value="ADAM_MEPRO"/>
    <property type="match status" value="1"/>
</dbReference>
<feature type="domain" description="Peptidase M12B" evidence="2">
    <location>
        <begin position="1"/>
        <end position="132"/>
    </location>
</feature>
<sequence length="208" mass="23552">MNEFLERPNLPNAANYCVIVHLTNDDPNGYAGFGKLSGMCSEPNYEARVMSMVLRVPDQQWTTDLTFVHEIGHLFGAPHDGVPGLIPGNIHCPLSENEPINYIMHPRTRITFHENQRKFSPCSIRSIQNHLSIIFTSGAYKKCLDVFSENTCGIDTETNRCVLGDIDPEFTVDSCWPPKFHTSSELSGTWTNEFLSRYDFNSQCVIDF</sequence>
<comment type="caution">
    <text evidence="3">The sequence shown here is derived from an EMBL/GenBank/DDBJ whole genome shotgun (WGS) entry which is preliminary data.</text>
</comment>
<dbReference type="PANTHER" id="PTHR45702:SF2">
    <property type="entry name" value="KUZBANIAN, ISOFORM A"/>
    <property type="match status" value="1"/>
</dbReference>
<keyword evidence="1" id="KW-0479">Metal-binding</keyword>
<dbReference type="GO" id="GO:0004222">
    <property type="term" value="F:metalloendopeptidase activity"/>
    <property type="evidence" value="ECO:0007669"/>
    <property type="project" value="InterPro"/>
</dbReference>
<dbReference type="GO" id="GO:0007219">
    <property type="term" value="P:Notch signaling pathway"/>
    <property type="evidence" value="ECO:0007669"/>
    <property type="project" value="TreeGrafter"/>
</dbReference>
<evidence type="ECO:0000313" key="4">
    <source>
        <dbReference type="Proteomes" id="UP000192247"/>
    </source>
</evidence>
<dbReference type="InterPro" id="IPR024079">
    <property type="entry name" value="MetalloPept_cat_dom_sf"/>
</dbReference>
<dbReference type="EMBL" id="MNPL01007791">
    <property type="protein sequence ID" value="OQR74552.1"/>
    <property type="molecule type" value="Genomic_DNA"/>
</dbReference>
<evidence type="ECO:0000256" key="1">
    <source>
        <dbReference type="PROSITE-ProRule" id="PRU00276"/>
    </source>
</evidence>
<keyword evidence="4" id="KW-1185">Reference proteome</keyword>
<dbReference type="GO" id="GO:0006509">
    <property type="term" value="P:membrane protein ectodomain proteolysis"/>
    <property type="evidence" value="ECO:0007669"/>
    <property type="project" value="TreeGrafter"/>
</dbReference>
<feature type="binding site" evidence="1">
    <location>
        <position position="69"/>
    </location>
    <ligand>
        <name>Zn(2+)</name>
        <dbReference type="ChEBI" id="CHEBI:29105"/>
        <note>catalytic</note>
    </ligand>
</feature>
<dbReference type="InterPro" id="IPR001590">
    <property type="entry name" value="Peptidase_M12B"/>
</dbReference>
<comment type="caution">
    <text evidence="1">Lacks conserved residue(s) required for the propagation of feature annotation.</text>
</comment>
<dbReference type="Pfam" id="PF13688">
    <property type="entry name" value="Reprolysin_5"/>
    <property type="match status" value="1"/>
</dbReference>
<dbReference type="InParanoid" id="A0A1V9XMF8"/>
<dbReference type="AlphaFoldDB" id="A0A1V9XMF8"/>
<dbReference type="SUPFAM" id="SSF55486">
    <property type="entry name" value="Metalloproteases ('zincins'), catalytic domain"/>
    <property type="match status" value="1"/>
</dbReference>
<dbReference type="Proteomes" id="UP000192247">
    <property type="component" value="Unassembled WGS sequence"/>
</dbReference>
<name>A0A1V9XMF8_9ACAR</name>
<accession>A0A1V9XMF8</accession>
<dbReference type="STRING" id="418985.A0A1V9XMF8"/>
<dbReference type="GO" id="GO:0007229">
    <property type="term" value="P:integrin-mediated signaling pathway"/>
    <property type="evidence" value="ECO:0007669"/>
    <property type="project" value="UniProtKB-KW"/>
</dbReference>
<evidence type="ECO:0000259" key="2">
    <source>
        <dbReference type="PROSITE" id="PS50215"/>
    </source>
</evidence>
<reference evidence="3 4" key="1">
    <citation type="journal article" date="2017" name="Gigascience">
        <title>Draft genome of the honey bee ectoparasitic mite, Tropilaelaps mercedesae, is shaped by the parasitic life history.</title>
        <authorList>
            <person name="Dong X."/>
            <person name="Armstrong S.D."/>
            <person name="Xia D."/>
            <person name="Makepeace B.L."/>
            <person name="Darby A.C."/>
            <person name="Kadowaki T."/>
        </authorList>
    </citation>
    <scope>NUCLEOTIDE SEQUENCE [LARGE SCALE GENOMIC DNA]</scope>
    <source>
        <strain evidence="3">Wuxi-XJTLU</strain>
    </source>
</reference>
<feature type="binding site" evidence="1">
    <location>
        <position position="73"/>
    </location>
    <ligand>
        <name>Zn(2+)</name>
        <dbReference type="ChEBI" id="CHEBI:29105"/>
        <note>catalytic</note>
    </ligand>
</feature>
<dbReference type="GO" id="GO:0005886">
    <property type="term" value="C:plasma membrane"/>
    <property type="evidence" value="ECO:0007669"/>
    <property type="project" value="TreeGrafter"/>
</dbReference>
<dbReference type="OrthoDB" id="6437438at2759"/>
<keyword evidence="3" id="KW-0401">Integrin</keyword>
<feature type="binding site" evidence="1">
    <location>
        <position position="79"/>
    </location>
    <ligand>
        <name>Zn(2+)</name>
        <dbReference type="ChEBI" id="CHEBI:29105"/>
        <note>catalytic</note>
    </ligand>
</feature>
<dbReference type="PANTHER" id="PTHR45702">
    <property type="entry name" value="ADAM10/ADAM17 METALLOPEPTIDASE FAMILY MEMBER"/>
    <property type="match status" value="1"/>
</dbReference>
<keyword evidence="1" id="KW-0862">Zinc</keyword>
<gene>
    <name evidence="3" type="ORF">BIW11_08988</name>
</gene>
<dbReference type="GO" id="GO:0046872">
    <property type="term" value="F:metal ion binding"/>
    <property type="evidence" value="ECO:0007669"/>
    <property type="project" value="UniProtKB-KW"/>
</dbReference>
<feature type="active site" evidence="1">
    <location>
        <position position="70"/>
    </location>
</feature>
<evidence type="ECO:0000313" key="3">
    <source>
        <dbReference type="EMBL" id="OQR74552.1"/>
    </source>
</evidence>
<organism evidence="3 4">
    <name type="scientific">Tropilaelaps mercedesae</name>
    <dbReference type="NCBI Taxonomy" id="418985"/>
    <lineage>
        <taxon>Eukaryota</taxon>
        <taxon>Metazoa</taxon>
        <taxon>Ecdysozoa</taxon>
        <taxon>Arthropoda</taxon>
        <taxon>Chelicerata</taxon>
        <taxon>Arachnida</taxon>
        <taxon>Acari</taxon>
        <taxon>Parasitiformes</taxon>
        <taxon>Mesostigmata</taxon>
        <taxon>Gamasina</taxon>
        <taxon>Dermanyssoidea</taxon>
        <taxon>Laelapidae</taxon>
        <taxon>Tropilaelaps</taxon>
    </lineage>
</organism>
<protein>
    <submittedName>
        <fullName evidence="3">Disintegrin and metalloproteinase domain-containing protein 10-like</fullName>
    </submittedName>
</protein>
<dbReference type="InterPro" id="IPR051489">
    <property type="entry name" value="ADAM_Metalloproteinase"/>
</dbReference>